<reference evidence="2 3" key="1">
    <citation type="submission" date="2023-06" db="EMBL/GenBank/DDBJ databases">
        <title>Whole genome sequence of Oscillatoria calcuttensis NRMC-F 0142.</title>
        <authorList>
            <person name="Shakena Fathima T."/>
            <person name="Muralitharan G."/>
            <person name="Thajuddin N."/>
        </authorList>
    </citation>
    <scope>NUCLEOTIDE SEQUENCE [LARGE SCALE GENOMIC DNA]</scope>
    <source>
        <strain evidence="2 3">NRMC-F 0142</strain>
    </source>
</reference>
<name>A0ABT7LZG5_9CYAN</name>
<keyword evidence="3" id="KW-1185">Reference proteome</keyword>
<keyword evidence="1" id="KW-0472">Membrane</keyword>
<gene>
    <name evidence="2" type="ORF">QQ055_01715</name>
</gene>
<evidence type="ECO:0000313" key="3">
    <source>
        <dbReference type="Proteomes" id="UP001230986"/>
    </source>
</evidence>
<comment type="caution">
    <text evidence="2">The sequence shown here is derived from an EMBL/GenBank/DDBJ whole genome shotgun (WGS) entry which is preliminary data.</text>
</comment>
<protein>
    <submittedName>
        <fullName evidence="2">Uncharacterized protein</fullName>
    </submittedName>
</protein>
<proteinExistence type="predicted"/>
<dbReference type="Proteomes" id="UP001230986">
    <property type="component" value="Unassembled WGS sequence"/>
</dbReference>
<dbReference type="EMBL" id="JASVEJ010000006">
    <property type="protein sequence ID" value="MDL5056191.1"/>
    <property type="molecule type" value="Genomic_DNA"/>
</dbReference>
<organism evidence="2 3">
    <name type="scientific">Geitlerinema calcuttense NRMC-F 0142</name>
    <dbReference type="NCBI Taxonomy" id="2922238"/>
    <lineage>
        <taxon>Bacteria</taxon>
        <taxon>Bacillati</taxon>
        <taxon>Cyanobacteriota</taxon>
        <taxon>Cyanophyceae</taxon>
        <taxon>Geitlerinematales</taxon>
        <taxon>Geitlerinemataceae</taxon>
        <taxon>Geitlerinema</taxon>
    </lineage>
</organism>
<keyword evidence="1" id="KW-1133">Transmembrane helix</keyword>
<evidence type="ECO:0000313" key="2">
    <source>
        <dbReference type="EMBL" id="MDL5056191.1"/>
    </source>
</evidence>
<accession>A0ABT7LZG5</accession>
<keyword evidence="1" id="KW-0812">Transmembrane</keyword>
<evidence type="ECO:0000256" key="1">
    <source>
        <dbReference type="SAM" id="Phobius"/>
    </source>
</evidence>
<sequence>MSIAKPTNLSPDPEPRRFSWQEEETLVDKRRKLPYRIRRFFARRWLLLLIIAFTIAVLLNAQLAAAVQTPLAYIPFIIGRMCLMGSLLGFQLIAMFWFLSRTRMYTIWPGQEGVSFKDYRGQPELLEQAKQIVTLLRGVRVFEEAGGEPLNGLLLEGPPGTGKTW</sequence>
<feature type="transmembrane region" description="Helical" evidence="1">
    <location>
        <begin position="45"/>
        <end position="67"/>
    </location>
</feature>
<dbReference type="Gene3D" id="3.40.50.300">
    <property type="entry name" value="P-loop containing nucleotide triphosphate hydrolases"/>
    <property type="match status" value="1"/>
</dbReference>
<dbReference type="SUPFAM" id="SSF52540">
    <property type="entry name" value="P-loop containing nucleoside triphosphate hydrolases"/>
    <property type="match status" value="1"/>
</dbReference>
<feature type="non-terminal residue" evidence="2">
    <location>
        <position position="165"/>
    </location>
</feature>
<dbReference type="InterPro" id="IPR027417">
    <property type="entry name" value="P-loop_NTPase"/>
</dbReference>
<feature type="transmembrane region" description="Helical" evidence="1">
    <location>
        <begin position="73"/>
        <end position="99"/>
    </location>
</feature>